<reference evidence="3" key="2">
    <citation type="submission" date="2017-10" db="EMBL/GenBank/DDBJ databases">
        <title>Ladona fulva Genome sequencing and assembly.</title>
        <authorList>
            <person name="Murali S."/>
            <person name="Richards S."/>
            <person name="Bandaranaike D."/>
            <person name="Bellair M."/>
            <person name="Blankenburg K."/>
            <person name="Chao H."/>
            <person name="Dinh H."/>
            <person name="Doddapaneni H."/>
            <person name="Dugan-Rocha S."/>
            <person name="Elkadiri S."/>
            <person name="Gnanaolivu R."/>
            <person name="Hernandez B."/>
            <person name="Skinner E."/>
            <person name="Javaid M."/>
            <person name="Lee S."/>
            <person name="Li M."/>
            <person name="Ming W."/>
            <person name="Munidasa M."/>
            <person name="Muniz J."/>
            <person name="Nguyen L."/>
            <person name="Hughes D."/>
            <person name="Osuji N."/>
            <person name="Pu L.-L."/>
            <person name="Puazo M."/>
            <person name="Qu C."/>
            <person name="Quiroz J."/>
            <person name="Raj R."/>
            <person name="Weissenberger G."/>
            <person name="Xin Y."/>
            <person name="Zou X."/>
            <person name="Han Y."/>
            <person name="Worley K."/>
            <person name="Muzny D."/>
            <person name="Gibbs R."/>
        </authorList>
    </citation>
    <scope>NUCLEOTIDE SEQUENCE</scope>
    <source>
        <strain evidence="3">Sampled in the wild</strain>
    </source>
</reference>
<evidence type="ECO:0000259" key="2">
    <source>
        <dbReference type="PROSITE" id="PS50219"/>
    </source>
</evidence>
<dbReference type="Proteomes" id="UP000792457">
    <property type="component" value="Unassembled WGS sequence"/>
</dbReference>
<comment type="caution">
    <text evidence="3">The sequence shown here is derived from an EMBL/GenBank/DDBJ whole genome shotgun (WGS) entry which is preliminary data.</text>
</comment>
<proteinExistence type="predicted"/>
<feature type="domain" description="CNH" evidence="2">
    <location>
        <begin position="1"/>
        <end position="217"/>
    </location>
</feature>
<dbReference type="AlphaFoldDB" id="A0A8K0KK69"/>
<dbReference type="PROSITE" id="PS50219">
    <property type="entry name" value="CNH"/>
    <property type="match status" value="1"/>
</dbReference>
<feature type="compositionally biased region" description="Basic and acidic residues" evidence="1">
    <location>
        <begin position="342"/>
        <end position="354"/>
    </location>
</feature>
<gene>
    <name evidence="3" type="ORF">J437_LFUL012587</name>
</gene>
<feature type="compositionally biased region" description="Polar residues" evidence="1">
    <location>
        <begin position="389"/>
        <end position="414"/>
    </location>
</feature>
<keyword evidence="4" id="KW-1185">Reference proteome</keyword>
<feature type="compositionally biased region" description="Low complexity" evidence="1">
    <location>
        <begin position="285"/>
        <end position="294"/>
    </location>
</feature>
<protein>
    <recommendedName>
        <fullName evidence="2">CNH domain-containing protein</fullName>
    </recommendedName>
</protein>
<feature type="region of interest" description="Disordered" evidence="1">
    <location>
        <begin position="278"/>
        <end position="414"/>
    </location>
</feature>
<reference evidence="3" key="1">
    <citation type="submission" date="2013-04" db="EMBL/GenBank/DDBJ databases">
        <authorList>
            <person name="Qu J."/>
            <person name="Murali S.C."/>
            <person name="Bandaranaike D."/>
            <person name="Bellair M."/>
            <person name="Blankenburg K."/>
            <person name="Chao H."/>
            <person name="Dinh H."/>
            <person name="Doddapaneni H."/>
            <person name="Downs B."/>
            <person name="Dugan-Rocha S."/>
            <person name="Elkadiri S."/>
            <person name="Gnanaolivu R.D."/>
            <person name="Hernandez B."/>
            <person name="Javaid M."/>
            <person name="Jayaseelan J.C."/>
            <person name="Lee S."/>
            <person name="Li M."/>
            <person name="Ming W."/>
            <person name="Munidasa M."/>
            <person name="Muniz J."/>
            <person name="Nguyen L."/>
            <person name="Ongeri F."/>
            <person name="Osuji N."/>
            <person name="Pu L.-L."/>
            <person name="Puazo M."/>
            <person name="Qu C."/>
            <person name="Quiroz J."/>
            <person name="Raj R."/>
            <person name="Weissenberger G."/>
            <person name="Xin Y."/>
            <person name="Zou X."/>
            <person name="Han Y."/>
            <person name="Richards S."/>
            <person name="Worley K."/>
            <person name="Muzny D."/>
            <person name="Gibbs R."/>
        </authorList>
    </citation>
    <scope>NUCLEOTIDE SEQUENCE</scope>
    <source>
        <strain evidence="3">Sampled in the wild</strain>
    </source>
</reference>
<dbReference type="InterPro" id="IPR001180">
    <property type="entry name" value="CNH_dom"/>
</dbReference>
<dbReference type="Pfam" id="PF00780">
    <property type="entry name" value="CNH"/>
    <property type="match status" value="1"/>
</dbReference>
<name>A0A8K0KK69_LADFU</name>
<feature type="compositionally biased region" description="Basic and acidic residues" evidence="1">
    <location>
        <begin position="303"/>
        <end position="316"/>
    </location>
</feature>
<organism evidence="3 4">
    <name type="scientific">Ladona fulva</name>
    <name type="common">Scarce chaser dragonfly</name>
    <name type="synonym">Libellula fulva</name>
    <dbReference type="NCBI Taxonomy" id="123851"/>
    <lineage>
        <taxon>Eukaryota</taxon>
        <taxon>Metazoa</taxon>
        <taxon>Ecdysozoa</taxon>
        <taxon>Arthropoda</taxon>
        <taxon>Hexapoda</taxon>
        <taxon>Insecta</taxon>
        <taxon>Pterygota</taxon>
        <taxon>Palaeoptera</taxon>
        <taxon>Odonata</taxon>
        <taxon>Epiprocta</taxon>
        <taxon>Anisoptera</taxon>
        <taxon>Libelluloidea</taxon>
        <taxon>Libellulidae</taxon>
        <taxon>Ladona</taxon>
    </lineage>
</organism>
<evidence type="ECO:0000256" key="1">
    <source>
        <dbReference type="SAM" id="MobiDB-lite"/>
    </source>
</evidence>
<dbReference type="EMBL" id="KZ308904">
    <property type="protein sequence ID" value="KAG8235376.1"/>
    <property type="molecule type" value="Genomic_DNA"/>
</dbReference>
<dbReference type="OrthoDB" id="2499658at2759"/>
<accession>A0A8K0KK69</accession>
<sequence length="414" mass="44116">MVMQWRHSAAWTAWCPASDTDTVEGFQYLREIQVCEAPALVSLVDIPPSALGLSSGSGVACVVGYKHQFDLVCCAGTGAGLGSLGGTGSSGGCTPGAIPSVYGGGSEATKKTLYNIESSHKPHLLAAIELIGDHSQPEVLLCYNHTCHFQKLLDDGPPSTEFDFHWNSVPTDIVVAFPYVLALTTDCLEIRLIVNGNLVHTNPMPKLKLISAKNDIFFATTAPEFFPSRQERLMVDSSKGVLVNIGSNQAPPSVIPPASPEARPFRFYRIPLHTLSGIAAPATDSKPSGPVPSGGSSGGRAQQRTEKKRPAQERRMLNRRGKTTDVDSSNENQGQDPILGDGRARLASGDKSDLDNDDEDEEVTERRIESISEDVSSSSFLGVAPQKGLSRSCSSSPTPPQFTGTHQSSLDAGK</sequence>
<feature type="compositionally biased region" description="Polar residues" evidence="1">
    <location>
        <begin position="326"/>
        <end position="335"/>
    </location>
</feature>
<evidence type="ECO:0000313" key="3">
    <source>
        <dbReference type="EMBL" id="KAG8235376.1"/>
    </source>
</evidence>
<evidence type="ECO:0000313" key="4">
    <source>
        <dbReference type="Proteomes" id="UP000792457"/>
    </source>
</evidence>